<keyword evidence="1" id="KW-0812">Transmembrane</keyword>
<gene>
    <name evidence="2" type="ordered locus">XAC2873</name>
</gene>
<keyword evidence="1" id="KW-1133">Transmembrane helix</keyword>
<reference evidence="2 3" key="1">
    <citation type="journal article" date="2002" name="Nature">
        <title>Comparison of the genomes of two Xanthomonas pathogens with differing host specificities.</title>
        <authorList>
            <person name="da Silva A.C."/>
            <person name="Ferro J.A."/>
            <person name="Reinach F.C."/>
            <person name="Farah C.S."/>
            <person name="Furlan L.R."/>
            <person name="Quaggio R.B."/>
            <person name="Monteiro-Vitorello C.B."/>
            <person name="Van Sluys M.A."/>
            <person name="Almeida N.F."/>
            <person name="Alves L.M."/>
            <person name="do Amaral A.M."/>
            <person name="Bertolini M.C."/>
            <person name="Camargo L.E."/>
            <person name="Camarotte G."/>
            <person name="Cannavan F."/>
            <person name="Cardozo J."/>
            <person name="Chambergo F."/>
            <person name="Ciapina L.P."/>
            <person name="Cicarelli R.M."/>
            <person name="Coutinho L.L."/>
            <person name="Cursino-Santos J.R."/>
            <person name="El-Dorry H."/>
            <person name="Faria J.B."/>
            <person name="Ferreira A.J."/>
            <person name="Ferreira R.C."/>
            <person name="Ferro M.I."/>
            <person name="Formighieri E.F."/>
            <person name="Franco M.C."/>
            <person name="Greggio C.C."/>
            <person name="Gruber A."/>
            <person name="Katsuyama A.M."/>
            <person name="Kishi L.T."/>
            <person name="Leite R.P."/>
            <person name="Lemos E.G."/>
            <person name="Lemos M.V."/>
            <person name="Locali E.C."/>
            <person name="Machado M.A."/>
            <person name="Madeira A.M."/>
            <person name="Martinez-Rossi N.M."/>
            <person name="Martins E.C."/>
            <person name="Meidanis J."/>
            <person name="Menck C.F."/>
            <person name="Miyaki C.Y."/>
            <person name="Moon D.H."/>
            <person name="Moreira L.M."/>
            <person name="Novo M.T."/>
            <person name="Okura V.K."/>
            <person name="Oliveira M.C."/>
            <person name="Oliveira V.R."/>
            <person name="Pereira H.A."/>
            <person name="Rossi A."/>
            <person name="Sena J.A."/>
            <person name="Silva C."/>
            <person name="de Souza R.F."/>
            <person name="Spinola L.A."/>
            <person name="Takita M.A."/>
            <person name="Tamura R.E."/>
            <person name="Teixeira E.C."/>
            <person name="Tezza R.I."/>
            <person name="Trindade dos Santos M."/>
            <person name="Truffi D."/>
            <person name="Tsai S.M."/>
            <person name="White F.F."/>
            <person name="Setubal J.C."/>
            <person name="Kitajima J.P."/>
        </authorList>
    </citation>
    <scope>NUCLEOTIDE SEQUENCE [LARGE SCALE GENOMIC DNA]</scope>
    <source>
        <strain evidence="2 3">306</strain>
    </source>
</reference>
<dbReference type="Proteomes" id="UP000000576">
    <property type="component" value="Chromosome"/>
</dbReference>
<evidence type="ECO:0000313" key="3">
    <source>
        <dbReference type="Proteomes" id="UP000000576"/>
    </source>
</evidence>
<feature type="transmembrane region" description="Helical" evidence="1">
    <location>
        <begin position="64"/>
        <end position="81"/>
    </location>
</feature>
<accession>A0AAI7ZGS9</accession>
<feature type="transmembrane region" description="Helical" evidence="1">
    <location>
        <begin position="101"/>
        <end position="119"/>
    </location>
</feature>
<evidence type="ECO:0000256" key="1">
    <source>
        <dbReference type="SAM" id="Phobius"/>
    </source>
</evidence>
<protein>
    <recommendedName>
        <fullName evidence="4">Transmembrane protein</fullName>
    </recommendedName>
</protein>
<name>A0AAI7ZGS9_XANAC</name>
<dbReference type="KEGG" id="xac:XAC2873"/>
<evidence type="ECO:0008006" key="4">
    <source>
        <dbReference type="Google" id="ProtNLM"/>
    </source>
</evidence>
<proteinExistence type="predicted"/>
<feature type="transmembrane region" description="Helical" evidence="1">
    <location>
        <begin position="39"/>
        <end position="57"/>
    </location>
</feature>
<evidence type="ECO:0000313" key="2">
    <source>
        <dbReference type="EMBL" id="AAM37718.1"/>
    </source>
</evidence>
<keyword evidence="1" id="KW-0472">Membrane</keyword>
<sequence>MVNGSGARVRCALRRVPARHDVRHTQTWNPADDAVYCRAYLVTLGILVAGGAALAAGDISGAGLALLICVVGILLLGFGVAGPSRQMEAWADAASGHEVALVLMVLAYPVYLLMAPFYARR</sequence>
<organism evidence="2 3">
    <name type="scientific">Xanthomonas axonopodis pv. citri (strain 306)</name>
    <dbReference type="NCBI Taxonomy" id="190486"/>
    <lineage>
        <taxon>Bacteria</taxon>
        <taxon>Pseudomonadati</taxon>
        <taxon>Pseudomonadota</taxon>
        <taxon>Gammaproteobacteria</taxon>
        <taxon>Lysobacterales</taxon>
        <taxon>Lysobacteraceae</taxon>
        <taxon>Xanthomonas</taxon>
    </lineage>
</organism>
<dbReference type="AlphaFoldDB" id="A0AAI7ZGS9"/>
<dbReference type="EMBL" id="AE008923">
    <property type="protein sequence ID" value="AAM37718.1"/>
    <property type="molecule type" value="Genomic_DNA"/>
</dbReference>